<dbReference type="SMART" id="SM00448">
    <property type="entry name" value="REC"/>
    <property type="match status" value="1"/>
</dbReference>
<dbReference type="GO" id="GO:0000160">
    <property type="term" value="P:phosphorelay signal transduction system"/>
    <property type="evidence" value="ECO:0007669"/>
    <property type="project" value="InterPro"/>
</dbReference>
<dbReference type="EMBL" id="LT634361">
    <property type="protein sequence ID" value="SFZ83823.1"/>
    <property type="molecule type" value="Genomic_DNA"/>
</dbReference>
<keyword evidence="1 3" id="KW-0597">Phosphoprotein</keyword>
<organism evidence="6 7">
    <name type="scientific">Tenacibaculum maritimum NCIMB 2154</name>
    <dbReference type="NCBI Taxonomy" id="1349785"/>
    <lineage>
        <taxon>Bacteria</taxon>
        <taxon>Pseudomonadati</taxon>
        <taxon>Bacteroidota</taxon>
        <taxon>Flavobacteriia</taxon>
        <taxon>Flavobacteriales</taxon>
        <taxon>Flavobacteriaceae</taxon>
        <taxon>Tenacibaculum</taxon>
    </lineage>
</organism>
<feature type="modified residue" description="4-aspartylphosphate" evidence="3">
    <location>
        <position position="52"/>
    </location>
</feature>
<dbReference type="AlphaFoldDB" id="A0A2H1EB71"/>
<dbReference type="Gene3D" id="3.40.50.2300">
    <property type="match status" value="1"/>
</dbReference>
<dbReference type="GO" id="GO:0006355">
    <property type="term" value="P:regulation of DNA-templated transcription"/>
    <property type="evidence" value="ECO:0007669"/>
    <property type="project" value="InterPro"/>
</dbReference>
<dbReference type="OrthoDB" id="9795108at2"/>
<keyword evidence="7" id="KW-1185">Reference proteome</keyword>
<evidence type="ECO:0000313" key="7">
    <source>
        <dbReference type="Proteomes" id="UP000231564"/>
    </source>
</evidence>
<dbReference type="PANTHER" id="PTHR45566:SF2">
    <property type="entry name" value="NARL SUBFAMILY"/>
    <property type="match status" value="1"/>
</dbReference>
<feature type="domain" description="Response regulatory" evidence="5">
    <location>
        <begin position="2"/>
        <end position="117"/>
    </location>
</feature>
<evidence type="ECO:0000313" key="6">
    <source>
        <dbReference type="EMBL" id="SFZ83823.1"/>
    </source>
</evidence>
<dbReference type="InterPro" id="IPR000792">
    <property type="entry name" value="Tscrpt_reg_LuxR_C"/>
</dbReference>
<dbReference type="InterPro" id="IPR011006">
    <property type="entry name" value="CheY-like_superfamily"/>
</dbReference>
<dbReference type="KEGG" id="tmar:MARIT_2253"/>
<dbReference type="GeneID" id="47723730"/>
<dbReference type="Proteomes" id="UP000231564">
    <property type="component" value="Chromosome MARIT"/>
</dbReference>
<evidence type="ECO:0000256" key="1">
    <source>
        <dbReference type="ARBA" id="ARBA00022553"/>
    </source>
</evidence>
<dbReference type="CDD" id="cd06170">
    <property type="entry name" value="LuxR_C_like"/>
    <property type="match status" value="1"/>
</dbReference>
<evidence type="ECO:0000256" key="3">
    <source>
        <dbReference type="PROSITE-ProRule" id="PRU00169"/>
    </source>
</evidence>
<feature type="domain" description="HTH luxR-type" evidence="4">
    <location>
        <begin position="145"/>
        <end position="206"/>
    </location>
</feature>
<gene>
    <name evidence="6" type="ORF">MARIT_2253</name>
</gene>
<dbReference type="PROSITE" id="PS50110">
    <property type="entry name" value="RESPONSE_REGULATORY"/>
    <property type="match status" value="1"/>
</dbReference>
<dbReference type="PROSITE" id="PS50043">
    <property type="entry name" value="HTH_LUXR_2"/>
    <property type="match status" value="1"/>
</dbReference>
<dbReference type="STRING" id="1349785.GCA_000509405_00296"/>
<dbReference type="InterPro" id="IPR058245">
    <property type="entry name" value="NreC/VraR/RcsB-like_REC"/>
</dbReference>
<sequence length="218" mass="24145">MKVYLVDDYPVVIEGYKALLKAHGITVVGASSDGVGVVEWLSKNASDVLILDLSIPCFNGLEALKQLSEKNSHIKTIVVTSYYDVAVIQEAMALGAKGYILKEESVPCIVAAIKAVFNGKKYFSESVRDAVIDKQLEIGEQYLITDILSPKEARLMVWLLKGFTPNEISSKMHISSSAFRSYTQRIRQKLNVKDNIQLAVLAAKYKTQLLLSVSKMNK</sequence>
<dbReference type="InterPro" id="IPR001789">
    <property type="entry name" value="Sig_transdc_resp-reg_receiver"/>
</dbReference>
<reference evidence="6 7" key="1">
    <citation type="submission" date="2016-11" db="EMBL/GenBank/DDBJ databases">
        <authorList>
            <person name="Jaros S."/>
            <person name="Januszkiewicz K."/>
            <person name="Wedrychowicz H."/>
        </authorList>
    </citation>
    <scope>NUCLEOTIDE SEQUENCE [LARGE SCALE GENOMIC DNA]</scope>
    <source>
        <strain evidence="6">NCIMB 2154T</strain>
    </source>
</reference>
<protein>
    <submittedName>
        <fullName evidence="6">Two component transcriptional regulator, LuxR family</fullName>
    </submittedName>
</protein>
<dbReference type="RefSeq" id="WP_024742351.1">
    <property type="nucleotide sequence ID" value="NZ_BAUG01000062.1"/>
</dbReference>
<evidence type="ECO:0000256" key="2">
    <source>
        <dbReference type="ARBA" id="ARBA00023125"/>
    </source>
</evidence>
<dbReference type="InterPro" id="IPR016032">
    <property type="entry name" value="Sig_transdc_resp-reg_C-effctor"/>
</dbReference>
<dbReference type="SMART" id="SM00421">
    <property type="entry name" value="HTH_LUXR"/>
    <property type="match status" value="1"/>
</dbReference>
<dbReference type="Pfam" id="PF00196">
    <property type="entry name" value="GerE"/>
    <property type="match status" value="1"/>
</dbReference>
<evidence type="ECO:0000259" key="5">
    <source>
        <dbReference type="PROSITE" id="PS50110"/>
    </source>
</evidence>
<evidence type="ECO:0000259" key="4">
    <source>
        <dbReference type="PROSITE" id="PS50043"/>
    </source>
</evidence>
<proteinExistence type="predicted"/>
<dbReference type="InterPro" id="IPR051015">
    <property type="entry name" value="EvgA-like"/>
</dbReference>
<dbReference type="SUPFAM" id="SSF46894">
    <property type="entry name" value="C-terminal effector domain of the bipartite response regulators"/>
    <property type="match status" value="1"/>
</dbReference>
<accession>A0A2H1EB71</accession>
<dbReference type="CDD" id="cd17535">
    <property type="entry name" value="REC_NarL-like"/>
    <property type="match status" value="1"/>
</dbReference>
<dbReference type="GO" id="GO:0003677">
    <property type="term" value="F:DNA binding"/>
    <property type="evidence" value="ECO:0007669"/>
    <property type="project" value="UniProtKB-KW"/>
</dbReference>
<dbReference type="PANTHER" id="PTHR45566">
    <property type="entry name" value="HTH-TYPE TRANSCRIPTIONAL REGULATOR YHJB-RELATED"/>
    <property type="match status" value="1"/>
</dbReference>
<dbReference type="Pfam" id="PF00072">
    <property type="entry name" value="Response_reg"/>
    <property type="match status" value="1"/>
</dbReference>
<keyword evidence="2" id="KW-0238">DNA-binding</keyword>
<name>A0A2H1EB71_9FLAO</name>
<dbReference type="SUPFAM" id="SSF52172">
    <property type="entry name" value="CheY-like"/>
    <property type="match status" value="1"/>
</dbReference>